<dbReference type="AlphaFoldDB" id="A0A382TAU3"/>
<name>A0A382TAU3_9ZZZZ</name>
<evidence type="ECO:0000313" key="2">
    <source>
        <dbReference type="EMBL" id="SVD19176.1"/>
    </source>
</evidence>
<feature type="non-terminal residue" evidence="2">
    <location>
        <position position="1"/>
    </location>
</feature>
<evidence type="ECO:0000259" key="1">
    <source>
        <dbReference type="Pfam" id="PF08484"/>
    </source>
</evidence>
<sequence length="78" mass="9078">GIRPDLLRFVVDQNPAKQGRYLPGSRIPIVPEDFLNEARPDHVLILPWNLREEVEERLSYVREWGATFAVAVPSLRIW</sequence>
<dbReference type="Pfam" id="PF08484">
    <property type="entry name" value="Methyltransf_14"/>
    <property type="match status" value="1"/>
</dbReference>
<gene>
    <name evidence="2" type="ORF">METZ01_LOCUS372030</name>
</gene>
<proteinExistence type="predicted"/>
<dbReference type="InterPro" id="IPR013691">
    <property type="entry name" value="MeTrfase_14"/>
</dbReference>
<dbReference type="Gene3D" id="3.40.50.720">
    <property type="entry name" value="NAD(P)-binding Rossmann-like Domain"/>
    <property type="match status" value="1"/>
</dbReference>
<dbReference type="EMBL" id="UINC01135180">
    <property type="protein sequence ID" value="SVD19176.1"/>
    <property type="molecule type" value="Genomic_DNA"/>
</dbReference>
<feature type="domain" description="C-methyltransferase" evidence="1">
    <location>
        <begin position="1"/>
        <end position="73"/>
    </location>
</feature>
<protein>
    <recommendedName>
        <fullName evidence="1">C-methyltransferase domain-containing protein</fullName>
    </recommendedName>
</protein>
<reference evidence="2" key="1">
    <citation type="submission" date="2018-05" db="EMBL/GenBank/DDBJ databases">
        <authorList>
            <person name="Lanie J.A."/>
            <person name="Ng W.-L."/>
            <person name="Kazmierczak K.M."/>
            <person name="Andrzejewski T.M."/>
            <person name="Davidsen T.M."/>
            <person name="Wayne K.J."/>
            <person name="Tettelin H."/>
            <person name="Glass J.I."/>
            <person name="Rusch D."/>
            <person name="Podicherti R."/>
            <person name="Tsui H.-C.T."/>
            <person name="Winkler M.E."/>
        </authorList>
    </citation>
    <scope>NUCLEOTIDE SEQUENCE</scope>
</reference>
<organism evidence="2">
    <name type="scientific">marine metagenome</name>
    <dbReference type="NCBI Taxonomy" id="408172"/>
    <lineage>
        <taxon>unclassified sequences</taxon>
        <taxon>metagenomes</taxon>
        <taxon>ecological metagenomes</taxon>
    </lineage>
</organism>
<accession>A0A382TAU3</accession>